<dbReference type="InterPro" id="IPR029058">
    <property type="entry name" value="AB_hydrolase_fold"/>
</dbReference>
<feature type="chain" id="PRO_5047469741" evidence="2">
    <location>
        <begin position="21"/>
        <end position="314"/>
    </location>
</feature>
<sequence length="314" mass="35135">MKALLPLLLALTLGATSLKAQQTAEKFVLETKYLLALPEGYGKDTSQRWPLVIFLHGAGETGLDLNKVKMHGPPKLVEAGKNFPFILVSPQTASFGWQPDVLYQLLQSLKKQYRVDNDRIYLTGLSMGGFGTWALGMKHPEEFAAIAPICGGGDTANIWRLRYTPVWCFHGAKDEVVPLTSSQKMVNALKQYNSNVQFTIYPEAAHDSWTATYDDPAFYTWLLAQRKHRFQPVKVDAKTLAGYNGRYTNRKNDTLTITSNGTSLDVKAPGHTLQLKAASPTVFYWEASAPIDVEFTKTGFVLRAEEREVFRKIK</sequence>
<keyword evidence="1 2" id="KW-0732">Signal</keyword>
<dbReference type="Pfam" id="PF01738">
    <property type="entry name" value="DLH"/>
    <property type="match status" value="1"/>
</dbReference>
<dbReference type="InterPro" id="IPR050955">
    <property type="entry name" value="Plant_Biomass_Hydrol_Est"/>
</dbReference>
<dbReference type="RefSeq" id="WP_264283119.1">
    <property type="nucleotide sequence ID" value="NZ_CP107006.1"/>
</dbReference>
<evidence type="ECO:0000256" key="2">
    <source>
        <dbReference type="SAM" id="SignalP"/>
    </source>
</evidence>
<keyword evidence="5" id="KW-1185">Reference proteome</keyword>
<evidence type="ECO:0000256" key="1">
    <source>
        <dbReference type="ARBA" id="ARBA00022729"/>
    </source>
</evidence>
<dbReference type="Proteomes" id="UP001162741">
    <property type="component" value="Chromosome"/>
</dbReference>
<accession>A0ABY6J6Q7</accession>
<dbReference type="Gene3D" id="3.40.50.1820">
    <property type="entry name" value="alpha/beta hydrolase"/>
    <property type="match status" value="1"/>
</dbReference>
<name>A0ABY6J6Q7_9BACT</name>
<gene>
    <name evidence="4" type="ORF">MKQ68_09715</name>
</gene>
<evidence type="ECO:0000313" key="4">
    <source>
        <dbReference type="EMBL" id="UYQ95373.1"/>
    </source>
</evidence>
<dbReference type="EMBL" id="CP107006">
    <property type="protein sequence ID" value="UYQ95373.1"/>
    <property type="molecule type" value="Genomic_DNA"/>
</dbReference>
<feature type="signal peptide" evidence="2">
    <location>
        <begin position="1"/>
        <end position="20"/>
    </location>
</feature>
<dbReference type="PANTHER" id="PTHR43037">
    <property type="entry name" value="UNNAMED PRODUCT-RELATED"/>
    <property type="match status" value="1"/>
</dbReference>
<reference evidence="4" key="1">
    <citation type="submission" date="2022-10" db="EMBL/GenBank/DDBJ databases">
        <title>Chitinophaga sp. nov., isolated from soil.</title>
        <authorList>
            <person name="Jeon C.O."/>
        </authorList>
    </citation>
    <scope>NUCLEOTIDE SEQUENCE</scope>
    <source>
        <strain evidence="4">R8</strain>
    </source>
</reference>
<evidence type="ECO:0000259" key="3">
    <source>
        <dbReference type="Pfam" id="PF01738"/>
    </source>
</evidence>
<dbReference type="SUPFAM" id="SSF53474">
    <property type="entry name" value="alpha/beta-Hydrolases"/>
    <property type="match status" value="1"/>
</dbReference>
<dbReference type="PANTHER" id="PTHR43037:SF1">
    <property type="entry name" value="BLL1128 PROTEIN"/>
    <property type="match status" value="1"/>
</dbReference>
<feature type="domain" description="Dienelactone hydrolase" evidence="3">
    <location>
        <begin position="105"/>
        <end position="206"/>
    </location>
</feature>
<protein>
    <submittedName>
        <fullName evidence="4">Prolyl oligopeptidase family serine peptidase</fullName>
    </submittedName>
</protein>
<dbReference type="InterPro" id="IPR002925">
    <property type="entry name" value="Dienelactn_hydro"/>
</dbReference>
<organism evidence="4 5">
    <name type="scientific">Chitinophaga horti</name>
    <dbReference type="NCBI Taxonomy" id="2920382"/>
    <lineage>
        <taxon>Bacteria</taxon>
        <taxon>Pseudomonadati</taxon>
        <taxon>Bacteroidota</taxon>
        <taxon>Chitinophagia</taxon>
        <taxon>Chitinophagales</taxon>
        <taxon>Chitinophagaceae</taxon>
        <taxon>Chitinophaga</taxon>
    </lineage>
</organism>
<proteinExistence type="predicted"/>
<evidence type="ECO:0000313" key="5">
    <source>
        <dbReference type="Proteomes" id="UP001162741"/>
    </source>
</evidence>